<dbReference type="Proteomes" id="UP000541426">
    <property type="component" value="Unassembled WGS sequence"/>
</dbReference>
<feature type="transmembrane region" description="Helical" evidence="6">
    <location>
        <begin position="7"/>
        <end position="28"/>
    </location>
</feature>
<feature type="transmembrane region" description="Helical" evidence="6">
    <location>
        <begin position="235"/>
        <end position="254"/>
    </location>
</feature>
<keyword evidence="5 6" id="KW-0472">Membrane</keyword>
<gene>
    <name evidence="8" type="ORF">GGQ68_004524</name>
</gene>
<evidence type="ECO:0000256" key="5">
    <source>
        <dbReference type="ARBA" id="ARBA00023136"/>
    </source>
</evidence>
<evidence type="ECO:0000259" key="7">
    <source>
        <dbReference type="Pfam" id="PF00892"/>
    </source>
</evidence>
<keyword evidence="4 6" id="KW-1133">Transmembrane helix</keyword>
<feature type="domain" description="EamA" evidence="7">
    <location>
        <begin position="143"/>
        <end position="275"/>
    </location>
</feature>
<dbReference type="Pfam" id="PF00892">
    <property type="entry name" value="EamA"/>
    <property type="match status" value="2"/>
</dbReference>
<dbReference type="GO" id="GO:0016020">
    <property type="term" value="C:membrane"/>
    <property type="evidence" value="ECO:0007669"/>
    <property type="project" value="UniProtKB-SubCell"/>
</dbReference>
<feature type="transmembrane region" description="Helical" evidence="6">
    <location>
        <begin position="169"/>
        <end position="192"/>
    </location>
</feature>
<feature type="transmembrane region" description="Helical" evidence="6">
    <location>
        <begin position="86"/>
        <end position="105"/>
    </location>
</feature>
<accession>A0A7W6DXV2</accession>
<organism evidence="8 9">
    <name type="scientific">Sagittula marina</name>
    <dbReference type="NCBI Taxonomy" id="943940"/>
    <lineage>
        <taxon>Bacteria</taxon>
        <taxon>Pseudomonadati</taxon>
        <taxon>Pseudomonadota</taxon>
        <taxon>Alphaproteobacteria</taxon>
        <taxon>Rhodobacterales</taxon>
        <taxon>Roseobacteraceae</taxon>
        <taxon>Sagittula</taxon>
    </lineage>
</organism>
<feature type="transmembrane region" description="Helical" evidence="6">
    <location>
        <begin position="143"/>
        <end position="162"/>
    </location>
</feature>
<comment type="similarity">
    <text evidence="2">Belongs to the EamA transporter family.</text>
</comment>
<feature type="transmembrane region" description="Helical" evidence="6">
    <location>
        <begin position="59"/>
        <end position="80"/>
    </location>
</feature>
<dbReference type="InterPro" id="IPR000620">
    <property type="entry name" value="EamA_dom"/>
</dbReference>
<sequence length="292" mass="30457">MSRSLDLFLAALAPMIWGSTYIITTQLLPDGYPMTVAVLRALPAGLLLLLLTRQLPHGVWLVRSIVLGALNFSIFWWLLFVAAYQLPGGVAATVGAIQPLIVLYLSKWLLGQSTPQAAVIAGIAGLLGVALLVLSPGAALDGMGVLAALGGAISMAFGTVLTRKWQPPVPALAFTSWQLTAGGMLLLPVALFAEPALPPLDLNAVLGVLYLSLIGGAVTYFFWFRGIARLGPAALAPLGFLSPIAATLLGLILLGETLSFLQGSGMVLVLASVWLGQHALRNGALVAPRGPR</sequence>
<dbReference type="InterPro" id="IPR037185">
    <property type="entry name" value="EmrE-like"/>
</dbReference>
<keyword evidence="3 6" id="KW-0812">Transmembrane</keyword>
<evidence type="ECO:0000256" key="3">
    <source>
        <dbReference type="ARBA" id="ARBA00022692"/>
    </source>
</evidence>
<dbReference type="AlphaFoldDB" id="A0A7W6DXV2"/>
<protein>
    <submittedName>
        <fullName evidence="8">Putative blue pigment (Indigoidine) exporter</fullName>
    </submittedName>
</protein>
<evidence type="ECO:0000256" key="6">
    <source>
        <dbReference type="SAM" id="Phobius"/>
    </source>
</evidence>
<keyword evidence="9" id="KW-1185">Reference proteome</keyword>
<feature type="transmembrane region" description="Helical" evidence="6">
    <location>
        <begin position="34"/>
        <end position="52"/>
    </location>
</feature>
<evidence type="ECO:0000256" key="4">
    <source>
        <dbReference type="ARBA" id="ARBA00022989"/>
    </source>
</evidence>
<reference evidence="8 9" key="1">
    <citation type="submission" date="2020-08" db="EMBL/GenBank/DDBJ databases">
        <title>Genomic Encyclopedia of Type Strains, Phase IV (KMG-IV): sequencing the most valuable type-strain genomes for metagenomic binning, comparative biology and taxonomic classification.</title>
        <authorList>
            <person name="Goeker M."/>
        </authorList>
    </citation>
    <scope>NUCLEOTIDE SEQUENCE [LARGE SCALE GENOMIC DNA]</scope>
    <source>
        <strain evidence="8 9">DSM 102235</strain>
    </source>
</reference>
<dbReference type="PANTHER" id="PTHR32322:SF2">
    <property type="entry name" value="EAMA DOMAIN-CONTAINING PROTEIN"/>
    <property type="match status" value="1"/>
</dbReference>
<dbReference type="InterPro" id="IPR050638">
    <property type="entry name" value="AA-Vitamin_Transporters"/>
</dbReference>
<evidence type="ECO:0000313" key="9">
    <source>
        <dbReference type="Proteomes" id="UP000541426"/>
    </source>
</evidence>
<feature type="transmembrane region" description="Helical" evidence="6">
    <location>
        <begin position="260"/>
        <end position="280"/>
    </location>
</feature>
<evidence type="ECO:0000313" key="8">
    <source>
        <dbReference type="EMBL" id="MBB3988168.1"/>
    </source>
</evidence>
<dbReference type="PANTHER" id="PTHR32322">
    <property type="entry name" value="INNER MEMBRANE TRANSPORTER"/>
    <property type="match status" value="1"/>
</dbReference>
<feature type="transmembrane region" description="Helical" evidence="6">
    <location>
        <begin position="204"/>
        <end position="223"/>
    </location>
</feature>
<dbReference type="RefSeq" id="WP_183969778.1">
    <property type="nucleotide sequence ID" value="NZ_BAABBZ010000017.1"/>
</dbReference>
<dbReference type="SUPFAM" id="SSF103481">
    <property type="entry name" value="Multidrug resistance efflux transporter EmrE"/>
    <property type="match status" value="2"/>
</dbReference>
<evidence type="ECO:0000256" key="2">
    <source>
        <dbReference type="ARBA" id="ARBA00007362"/>
    </source>
</evidence>
<name>A0A7W6DXV2_9RHOB</name>
<evidence type="ECO:0000256" key="1">
    <source>
        <dbReference type="ARBA" id="ARBA00004141"/>
    </source>
</evidence>
<dbReference type="EMBL" id="JACIEJ010000016">
    <property type="protein sequence ID" value="MBB3988168.1"/>
    <property type="molecule type" value="Genomic_DNA"/>
</dbReference>
<feature type="domain" description="EamA" evidence="7">
    <location>
        <begin position="7"/>
        <end position="133"/>
    </location>
</feature>
<comment type="subcellular location">
    <subcellularLocation>
        <location evidence="1">Membrane</location>
        <topology evidence="1">Multi-pass membrane protein</topology>
    </subcellularLocation>
</comment>
<feature type="transmembrane region" description="Helical" evidence="6">
    <location>
        <begin position="117"/>
        <end position="137"/>
    </location>
</feature>
<proteinExistence type="inferred from homology"/>
<comment type="caution">
    <text evidence="8">The sequence shown here is derived from an EMBL/GenBank/DDBJ whole genome shotgun (WGS) entry which is preliminary data.</text>
</comment>